<gene>
    <name evidence="1" type="ORF">IFM89_002983</name>
</gene>
<protein>
    <submittedName>
        <fullName evidence="1">Uncharacterized protein</fullName>
    </submittedName>
</protein>
<organism evidence="1 2">
    <name type="scientific">Coptis chinensis</name>
    <dbReference type="NCBI Taxonomy" id="261450"/>
    <lineage>
        <taxon>Eukaryota</taxon>
        <taxon>Viridiplantae</taxon>
        <taxon>Streptophyta</taxon>
        <taxon>Embryophyta</taxon>
        <taxon>Tracheophyta</taxon>
        <taxon>Spermatophyta</taxon>
        <taxon>Magnoliopsida</taxon>
        <taxon>Ranunculales</taxon>
        <taxon>Ranunculaceae</taxon>
        <taxon>Coptidoideae</taxon>
        <taxon>Coptis</taxon>
    </lineage>
</organism>
<reference evidence="1 2" key="1">
    <citation type="submission" date="2020-10" db="EMBL/GenBank/DDBJ databases">
        <title>The Coptis chinensis genome and diversification of protoberbering-type alkaloids.</title>
        <authorList>
            <person name="Wang B."/>
            <person name="Shu S."/>
            <person name="Song C."/>
            <person name="Liu Y."/>
        </authorList>
    </citation>
    <scope>NUCLEOTIDE SEQUENCE [LARGE SCALE GENOMIC DNA]</scope>
    <source>
        <strain evidence="1">HL-2020</strain>
        <tissue evidence="1">Leaf</tissue>
    </source>
</reference>
<accession>A0A835HZX1</accession>
<evidence type="ECO:0000313" key="1">
    <source>
        <dbReference type="EMBL" id="KAF9607851.1"/>
    </source>
</evidence>
<proteinExistence type="predicted"/>
<keyword evidence="2" id="KW-1185">Reference proteome</keyword>
<comment type="caution">
    <text evidence="1">The sequence shown here is derived from an EMBL/GenBank/DDBJ whole genome shotgun (WGS) entry which is preliminary data.</text>
</comment>
<name>A0A835HZX1_9MAGN</name>
<sequence length="63" mass="7220">MLWSSADACNYPWQDFCTIYGVRSEGTGTNAFLFGHGWRKLNPRFAVYPSLRARLDCLNKFGI</sequence>
<dbReference type="AlphaFoldDB" id="A0A835HZX1"/>
<dbReference type="EMBL" id="JADFTS010000004">
    <property type="protein sequence ID" value="KAF9607851.1"/>
    <property type="molecule type" value="Genomic_DNA"/>
</dbReference>
<dbReference type="Proteomes" id="UP000631114">
    <property type="component" value="Unassembled WGS sequence"/>
</dbReference>
<evidence type="ECO:0000313" key="2">
    <source>
        <dbReference type="Proteomes" id="UP000631114"/>
    </source>
</evidence>